<reference evidence="1" key="2">
    <citation type="submission" date="2025-09" db="UniProtKB">
        <authorList>
            <consortium name="Ensembl"/>
        </authorList>
    </citation>
    <scope>IDENTIFICATION</scope>
</reference>
<dbReference type="Ensembl" id="ENSEBUT00000009722.1">
    <property type="protein sequence ID" value="ENSEBUP00000009201.1"/>
    <property type="gene ID" value="ENSEBUG00000005940.1"/>
</dbReference>
<protein>
    <submittedName>
        <fullName evidence="1">Chromosome 14 open reading frame 119</fullName>
    </submittedName>
</protein>
<proteinExistence type="predicted"/>
<dbReference type="OMA" id="PRNIFEC"/>
<organism evidence="1 2">
    <name type="scientific">Eptatretus burgeri</name>
    <name type="common">Inshore hagfish</name>
    <dbReference type="NCBI Taxonomy" id="7764"/>
    <lineage>
        <taxon>Eukaryota</taxon>
        <taxon>Metazoa</taxon>
        <taxon>Chordata</taxon>
        <taxon>Craniata</taxon>
        <taxon>Vertebrata</taxon>
        <taxon>Cyclostomata</taxon>
        <taxon>Myxini</taxon>
        <taxon>Myxiniformes</taxon>
        <taxon>Myxinidae</taxon>
        <taxon>Eptatretinae</taxon>
        <taxon>Eptatretus</taxon>
    </lineage>
</organism>
<dbReference type="Proteomes" id="UP000694388">
    <property type="component" value="Unplaced"/>
</dbReference>
<dbReference type="PANTHER" id="PTHR16260">
    <property type="entry name" value="SIMILAR TO 1700123O20RIK PROTEIN"/>
    <property type="match status" value="1"/>
</dbReference>
<keyword evidence="2" id="KW-1185">Reference proteome</keyword>
<evidence type="ECO:0000313" key="2">
    <source>
        <dbReference type="Proteomes" id="UP000694388"/>
    </source>
</evidence>
<dbReference type="PANTHER" id="PTHR16260:SF3">
    <property type="entry name" value="CHROMOSOME 14 OPEN READING FRAME 119-LIKE-RELATED"/>
    <property type="match status" value="1"/>
</dbReference>
<dbReference type="GeneTree" id="ENSGT00390000007438"/>
<dbReference type="AlphaFoldDB" id="A0A8C4Q359"/>
<evidence type="ECO:0000313" key="1">
    <source>
        <dbReference type="Ensembl" id="ENSEBUP00000009201.1"/>
    </source>
</evidence>
<name>A0A8C4Q359_EPTBU</name>
<accession>A0A8C4Q359</accession>
<dbReference type="InterPro" id="IPR028019">
    <property type="entry name" value="DUF4508"/>
</dbReference>
<sequence length="125" mass="14413">MHGIAVQHSLTEYVSFVAMQQARCIVHWFTGWNTAQRERFLRDLVAKAFPGQPCSLLDGLSSLGVADHPPSIFECQLRLWTQWFDEWSEDERSSFMVALSQGIGWGTWDKQDGHFRGFHERNQGN</sequence>
<reference evidence="1" key="1">
    <citation type="submission" date="2025-08" db="UniProtKB">
        <authorList>
            <consortium name="Ensembl"/>
        </authorList>
    </citation>
    <scope>IDENTIFICATION</scope>
</reference>
<dbReference type="Pfam" id="PF14969">
    <property type="entry name" value="DUF4508"/>
    <property type="match status" value="1"/>
</dbReference>